<evidence type="ECO:0000313" key="2">
    <source>
        <dbReference type="EMBL" id="PZX54515.1"/>
    </source>
</evidence>
<gene>
    <name evidence="2" type="ORF">LX76_02162</name>
</gene>
<reference evidence="2 3" key="1">
    <citation type="submission" date="2018-06" db="EMBL/GenBank/DDBJ databases">
        <title>Genomic Encyclopedia of Archaeal and Bacterial Type Strains, Phase II (KMG-II): from individual species to whole genera.</title>
        <authorList>
            <person name="Goeker M."/>
        </authorList>
    </citation>
    <scope>NUCLEOTIDE SEQUENCE [LARGE SCALE GENOMIC DNA]</scope>
    <source>
        <strain evidence="2 3">DSM 18774</strain>
    </source>
</reference>
<feature type="region of interest" description="Disordered" evidence="1">
    <location>
        <begin position="368"/>
        <end position="403"/>
    </location>
</feature>
<protein>
    <submittedName>
        <fullName evidence="2">HK97 family phage portal protein</fullName>
    </submittedName>
</protein>
<dbReference type="Pfam" id="PF04860">
    <property type="entry name" value="Phage_portal"/>
    <property type="match status" value="1"/>
</dbReference>
<dbReference type="InterPro" id="IPR006427">
    <property type="entry name" value="Portal_HK97"/>
</dbReference>
<dbReference type="InterPro" id="IPR006944">
    <property type="entry name" value="Phage/GTA_portal"/>
</dbReference>
<dbReference type="RefSeq" id="WP_245941404.1">
    <property type="nucleotide sequence ID" value="NZ_QKZS01000005.1"/>
</dbReference>
<evidence type="ECO:0000313" key="3">
    <source>
        <dbReference type="Proteomes" id="UP000249538"/>
    </source>
</evidence>
<dbReference type="Gene3D" id="3.40.140.120">
    <property type="match status" value="1"/>
</dbReference>
<dbReference type="Gene3D" id="3.30.1120.70">
    <property type="match status" value="1"/>
</dbReference>
<evidence type="ECO:0000256" key="1">
    <source>
        <dbReference type="SAM" id="MobiDB-lite"/>
    </source>
</evidence>
<dbReference type="Gene3D" id="1.20.1270.210">
    <property type="match status" value="1"/>
</dbReference>
<name>A0A2W7RUD7_9RHOB</name>
<comment type="caution">
    <text evidence="2">The sequence shown here is derived from an EMBL/GenBank/DDBJ whole genome shotgun (WGS) entry which is preliminary data.</text>
</comment>
<dbReference type="Proteomes" id="UP000249538">
    <property type="component" value="Unassembled WGS sequence"/>
</dbReference>
<dbReference type="EMBL" id="QKZS01000005">
    <property type="protein sequence ID" value="PZX54515.1"/>
    <property type="molecule type" value="Genomic_DNA"/>
</dbReference>
<organism evidence="2 3">
    <name type="scientific">Cereibacter changlensis</name>
    <dbReference type="NCBI Taxonomy" id="402884"/>
    <lineage>
        <taxon>Bacteria</taxon>
        <taxon>Pseudomonadati</taxon>
        <taxon>Pseudomonadota</taxon>
        <taxon>Alphaproteobacteria</taxon>
        <taxon>Rhodobacterales</taxon>
        <taxon>Paracoccaceae</taxon>
        <taxon>Cereibacter</taxon>
    </lineage>
</organism>
<dbReference type="NCBIfam" id="TIGR01537">
    <property type="entry name" value="portal_HK97"/>
    <property type="match status" value="1"/>
</dbReference>
<accession>A0A2W7RUD7</accession>
<dbReference type="AlphaFoldDB" id="A0A2W7RUD7"/>
<feature type="compositionally biased region" description="Polar residues" evidence="1">
    <location>
        <begin position="380"/>
        <end position="391"/>
    </location>
</feature>
<sequence>MTIGQKIKTAFGFKTEEKAFGLNSPEALALFAGQPTATGMHIGPGSAMRVPAVACATGLIAETVGTLPVKLFNRADKATVRDHAAYRLMHGEANEWTSAEELRTQLTADALLHDAGGFALVVRGLDGRPLELHRLKPGTVALQEDTDGTPFYRVSTNSGSELHPFTDVLHVRAFGGVAPITLGREAIALAVAFEAHIGDLFRNGGRPSGVITSPKILDAEAKKKLAASWFSTHSGRNAGGVALLDEAMGYTPIATSLSDAQFAENRLEQIREIARVFRVPPTMLFELSRGTWSNTEEMARQFLSVTLKPWLTSWSWAYARCLLTPAERAQFYCEFVVDDLLTTNHAARATAYSQYRAMGAMSANEVRQGLNLPPRPEGDQLQNPFTTSSGTPEAANDAEREAA</sequence>
<proteinExistence type="predicted"/>